<dbReference type="RefSeq" id="WP_163988936.1">
    <property type="nucleotide sequence ID" value="NZ_WUEY01000010.1"/>
</dbReference>
<organism evidence="1 2">
    <name type="scientific">Rhizobium lusitanum</name>
    <dbReference type="NCBI Taxonomy" id="293958"/>
    <lineage>
        <taxon>Bacteria</taxon>
        <taxon>Pseudomonadati</taxon>
        <taxon>Pseudomonadota</taxon>
        <taxon>Alphaproteobacteria</taxon>
        <taxon>Hyphomicrobiales</taxon>
        <taxon>Rhizobiaceae</taxon>
        <taxon>Rhizobium/Agrobacterium group</taxon>
        <taxon>Rhizobium</taxon>
    </lineage>
</organism>
<reference evidence="1 2" key="1">
    <citation type="submission" date="2019-12" db="EMBL/GenBank/DDBJ databases">
        <title>Rhizobium genotypes associated with high levels of biological nitrogen fixation by grain legumes in a temperate-maritime cropping system.</title>
        <authorList>
            <person name="Maluk M."/>
            <person name="Francesc Ferrando Molina F."/>
            <person name="Lopez Del Egido L."/>
            <person name="Lafos M."/>
            <person name="Langarica-Fuentes A."/>
            <person name="Gebre Yohannes G."/>
            <person name="Young M.W."/>
            <person name="Martin P."/>
            <person name="Gantlett R."/>
            <person name="Kenicer G."/>
            <person name="Hawes C."/>
            <person name="Begg G.S."/>
            <person name="Quilliam R.S."/>
            <person name="Squire G.R."/>
            <person name="Poole P.S."/>
            <person name="Young P.W."/>
            <person name="Iannetta P.M."/>
            <person name="James E.K."/>
        </authorList>
    </citation>
    <scope>NUCLEOTIDE SEQUENCE [LARGE SCALE GENOMIC DNA]</scope>
    <source>
        <strain evidence="1 2">JHI1118</strain>
    </source>
</reference>
<evidence type="ECO:0008006" key="3">
    <source>
        <dbReference type="Google" id="ProtNLM"/>
    </source>
</evidence>
<proteinExistence type="predicted"/>
<dbReference type="Proteomes" id="UP000483035">
    <property type="component" value="Unassembled WGS sequence"/>
</dbReference>
<protein>
    <recommendedName>
        <fullName evidence="3">SRPBCC family protein</fullName>
    </recommendedName>
</protein>
<dbReference type="EMBL" id="WUEY01000010">
    <property type="protein sequence ID" value="NEI72026.1"/>
    <property type="molecule type" value="Genomic_DNA"/>
</dbReference>
<name>A0A6L9UCV1_9HYPH</name>
<dbReference type="AlphaFoldDB" id="A0A6L9UCV1"/>
<evidence type="ECO:0000313" key="1">
    <source>
        <dbReference type="EMBL" id="NEI72026.1"/>
    </source>
</evidence>
<comment type="caution">
    <text evidence="1">The sequence shown here is derived from an EMBL/GenBank/DDBJ whole genome shotgun (WGS) entry which is preliminary data.</text>
</comment>
<accession>A0A6L9UCV1</accession>
<evidence type="ECO:0000313" key="2">
    <source>
        <dbReference type="Proteomes" id="UP000483035"/>
    </source>
</evidence>
<gene>
    <name evidence="1" type="ORF">GR212_20800</name>
</gene>
<sequence>MTELLAESEYTASIDAPIAALDLITWLFTLADDEYQRCAKAHIAAGASTDPEGKRVSINVEQVGNLIISHYHEDLSEKDHCRVVSTSDVLTAQGGRTTLRITWELKATGVENGRCEFLNRVAVHATPEFHAFLAEHKIDIGQAKAAMAKDLEIHNAEETPLFAKSIERMAHRG</sequence>